<feature type="transmembrane region" description="Helical" evidence="5">
    <location>
        <begin position="178"/>
        <end position="200"/>
    </location>
</feature>
<evidence type="ECO:0000256" key="2">
    <source>
        <dbReference type="ARBA" id="ARBA00022692"/>
    </source>
</evidence>
<feature type="transmembrane region" description="Helical" evidence="5">
    <location>
        <begin position="45"/>
        <end position="63"/>
    </location>
</feature>
<gene>
    <name evidence="6" type="ORF">RCA23_c02190</name>
</gene>
<sequence>MDQKTNTVASILFMVTGMATVGVIDNFITYIAVEVSLWQFHFLRSMIAVPAIVGFGLLAGWTLRPLRLWPVLGRNMFLSGAMFVYFGCLGFFPISAVAAGLFTAPVLVMFIDAVWSRRRIGPIRLATACLGFLGTLLVLKPDVGGLGWANLIPVSAGLMYAFGNVATRKWCEGESAVALLWSYMFLMLIFGALGVIYLHVFPGDPSSYLTRGWVWPSASVWMWIAIQAVFSLIGIGFIMKAYLIGEVTYVSIFEYSMLIFASATAWMLFGDRLGALGFVGIGVIIVTGIVIAVRSNAADN</sequence>
<evidence type="ECO:0000313" key="7">
    <source>
        <dbReference type="Proteomes" id="UP000028680"/>
    </source>
</evidence>
<feature type="transmembrane region" description="Helical" evidence="5">
    <location>
        <begin position="220"/>
        <end position="242"/>
    </location>
</feature>
<dbReference type="SUPFAM" id="SSF103481">
    <property type="entry name" value="Multidrug resistance efflux transporter EmrE"/>
    <property type="match status" value="2"/>
</dbReference>
<evidence type="ECO:0000313" key="6">
    <source>
        <dbReference type="EMBL" id="AII85784.1"/>
    </source>
</evidence>
<evidence type="ECO:0000256" key="5">
    <source>
        <dbReference type="SAM" id="Phobius"/>
    </source>
</evidence>
<feature type="transmembrane region" description="Helical" evidence="5">
    <location>
        <begin position="275"/>
        <end position="293"/>
    </location>
</feature>
<dbReference type="PANTHER" id="PTHR22911">
    <property type="entry name" value="ACYL-MALONYL CONDENSING ENZYME-RELATED"/>
    <property type="match status" value="1"/>
</dbReference>
<proteinExistence type="predicted"/>
<dbReference type="AlphaFoldDB" id="A0AAN0RGI3"/>
<dbReference type="GeneID" id="93369101"/>
<dbReference type="Proteomes" id="UP000028680">
    <property type="component" value="Chromosome"/>
</dbReference>
<feature type="transmembrane region" description="Helical" evidence="5">
    <location>
        <begin position="145"/>
        <end position="166"/>
    </location>
</feature>
<feature type="transmembrane region" description="Helical" evidence="5">
    <location>
        <begin position="249"/>
        <end position="269"/>
    </location>
</feature>
<dbReference type="InterPro" id="IPR037185">
    <property type="entry name" value="EmrE-like"/>
</dbReference>
<evidence type="ECO:0008006" key="8">
    <source>
        <dbReference type="Google" id="ProtNLM"/>
    </source>
</evidence>
<comment type="subcellular location">
    <subcellularLocation>
        <location evidence="1">Membrane</location>
        <topology evidence="1">Multi-pass membrane protein</topology>
    </subcellularLocation>
</comment>
<keyword evidence="3 5" id="KW-1133">Transmembrane helix</keyword>
<reference evidence="6 7" key="1">
    <citation type="journal article" date="2014" name="ISME J.">
        <title>Adaptation of an abundant Roseobacter RCA organism to pelagic systems revealed by genomic and transcriptomic analyses.</title>
        <authorList>
            <person name="Voget S."/>
            <person name="Wemheuer B."/>
            <person name="Brinkhoff T."/>
            <person name="Vollmers J."/>
            <person name="Dietrich S."/>
            <person name="Giebel H.A."/>
            <person name="Beardsley C."/>
            <person name="Sardemann C."/>
            <person name="Bakenhus I."/>
            <person name="Billerbeck S."/>
            <person name="Daniel R."/>
            <person name="Simon M."/>
        </authorList>
    </citation>
    <scope>NUCLEOTIDE SEQUENCE [LARGE SCALE GENOMIC DNA]</scope>
    <source>
        <strain evidence="6 7">RCA23</strain>
    </source>
</reference>
<evidence type="ECO:0000256" key="1">
    <source>
        <dbReference type="ARBA" id="ARBA00004141"/>
    </source>
</evidence>
<keyword evidence="2 5" id="KW-0812">Transmembrane</keyword>
<feature type="transmembrane region" description="Helical" evidence="5">
    <location>
        <begin position="123"/>
        <end position="139"/>
    </location>
</feature>
<keyword evidence="4 5" id="KW-0472">Membrane</keyword>
<feature type="transmembrane region" description="Helical" evidence="5">
    <location>
        <begin position="83"/>
        <end position="111"/>
    </location>
</feature>
<evidence type="ECO:0000256" key="4">
    <source>
        <dbReference type="ARBA" id="ARBA00023136"/>
    </source>
</evidence>
<dbReference type="PANTHER" id="PTHR22911:SF6">
    <property type="entry name" value="SOLUTE CARRIER FAMILY 35 MEMBER G1"/>
    <property type="match status" value="1"/>
</dbReference>
<dbReference type="EMBL" id="CP003984">
    <property type="protein sequence ID" value="AII85784.1"/>
    <property type="molecule type" value="Genomic_DNA"/>
</dbReference>
<keyword evidence="7" id="KW-1185">Reference proteome</keyword>
<accession>A0AAN0RGI3</accession>
<evidence type="ECO:0000256" key="3">
    <source>
        <dbReference type="ARBA" id="ARBA00022989"/>
    </source>
</evidence>
<feature type="transmembrane region" description="Helical" evidence="5">
    <location>
        <begin position="12"/>
        <end position="33"/>
    </location>
</feature>
<name>A0AAN0RGI3_9RHOB</name>
<dbReference type="KEGG" id="ptp:RCA23_c02190"/>
<dbReference type="RefSeq" id="WP_044048675.1">
    <property type="nucleotide sequence ID" value="NZ_CP003984.1"/>
</dbReference>
<organism evidence="6 7">
    <name type="scientific">Planktomarina temperata RCA23</name>
    <dbReference type="NCBI Taxonomy" id="666509"/>
    <lineage>
        <taxon>Bacteria</taxon>
        <taxon>Pseudomonadati</taxon>
        <taxon>Pseudomonadota</taxon>
        <taxon>Alphaproteobacteria</taxon>
        <taxon>Rhodobacterales</taxon>
        <taxon>Paracoccaceae</taxon>
        <taxon>Planktomarina</taxon>
    </lineage>
</organism>
<protein>
    <recommendedName>
        <fullName evidence="8">EamA/RhaT family transporter</fullName>
    </recommendedName>
</protein>
<dbReference type="GO" id="GO:0016020">
    <property type="term" value="C:membrane"/>
    <property type="evidence" value="ECO:0007669"/>
    <property type="project" value="UniProtKB-SubCell"/>
</dbReference>